<accession>A0AAJ4A2S7</accession>
<reference evidence="2" key="1">
    <citation type="submission" date="2019-06" db="EMBL/GenBank/DDBJ databases">
        <title>Sulfurimonas gotlandica sp. nov., a chemoautotrophic and psychrotolerant epsilonproteobacterium isolated from a pelagic redoxcline, and an emended description of the genus Sulfurimonas.</title>
        <authorList>
            <person name="Wang S."/>
            <person name="Jiang L."/>
            <person name="Shao Z."/>
        </authorList>
    </citation>
    <scope>NUCLEOTIDE SEQUENCE [LARGE SCALE GENOMIC DNA]</scope>
    <source>
        <strain evidence="2">1-1N</strain>
    </source>
</reference>
<proteinExistence type="predicted"/>
<organism evidence="1 2">
    <name type="scientific">Sulfurimonas xiamenensis</name>
    <dbReference type="NCBI Taxonomy" id="2590021"/>
    <lineage>
        <taxon>Bacteria</taxon>
        <taxon>Pseudomonadati</taxon>
        <taxon>Campylobacterota</taxon>
        <taxon>Epsilonproteobacteria</taxon>
        <taxon>Campylobacterales</taxon>
        <taxon>Sulfurimonadaceae</taxon>
        <taxon>Sulfurimonas</taxon>
    </lineage>
</organism>
<evidence type="ECO:0000313" key="1">
    <source>
        <dbReference type="EMBL" id="QFR42888.1"/>
    </source>
</evidence>
<name>A0AAJ4A2S7_9BACT</name>
<keyword evidence="2" id="KW-1185">Reference proteome</keyword>
<protein>
    <submittedName>
        <fullName evidence="1">Uncharacterized protein</fullName>
    </submittedName>
</protein>
<dbReference type="KEGG" id="suln:FJR47_02765"/>
<dbReference type="RefSeq" id="WP_152298951.1">
    <property type="nucleotide sequence ID" value="NZ_CP041166.1"/>
</dbReference>
<sequence length="101" mass="11886">MNKIKVGYLLNEELKKAFKKKIVSDESFSSMSEALDFLTHAFISEYELEDEKHVTKIFSGFEIQRDTKETIEKIVANSYEFDNATDFINRVIYEYVKDDIL</sequence>
<dbReference type="EMBL" id="CP041166">
    <property type="protein sequence ID" value="QFR42888.1"/>
    <property type="molecule type" value="Genomic_DNA"/>
</dbReference>
<dbReference type="AlphaFoldDB" id="A0AAJ4A2S7"/>
<dbReference type="Proteomes" id="UP000326061">
    <property type="component" value="Chromosome"/>
</dbReference>
<evidence type="ECO:0000313" key="2">
    <source>
        <dbReference type="Proteomes" id="UP000326061"/>
    </source>
</evidence>
<gene>
    <name evidence="1" type="ORF">FJR47_02765</name>
</gene>